<dbReference type="RefSeq" id="WP_179546279.1">
    <property type="nucleotide sequence ID" value="NZ_BSEW01000002.1"/>
</dbReference>
<dbReference type="Proteomes" id="UP000549913">
    <property type="component" value="Unassembled WGS sequence"/>
</dbReference>
<dbReference type="EMBL" id="JACCBM010000001">
    <property type="protein sequence ID" value="NYD70988.1"/>
    <property type="molecule type" value="Genomic_DNA"/>
</dbReference>
<comment type="caution">
    <text evidence="2">The sequence shown here is derived from an EMBL/GenBank/DDBJ whole genome shotgun (WGS) entry which is preliminary data.</text>
</comment>
<keyword evidence="1" id="KW-0732">Signal</keyword>
<evidence type="ECO:0000313" key="3">
    <source>
        <dbReference type="Proteomes" id="UP000549913"/>
    </source>
</evidence>
<sequence length="220" mass="22504">MRALLALSALVVATAPLAGCTPAAPGPTPATAAAPCPPAPSDADAAPVVTAAELCAIDGRPWSDSVFTTVVNTPAWGDTSSACDEARQTAFYGAWKDVQSQITTFDLAKDFGENARLLGGVGVAVLSAPDASVPIALLDAEVDACLGTSTQTRIDHGPWHGVRGPLSGDDGEQLTWWAEGHGHWSLVQAYISETLAADDAASLESALDTLLDAQAARLAE</sequence>
<reference evidence="2 3" key="1">
    <citation type="submission" date="2020-07" db="EMBL/GenBank/DDBJ databases">
        <title>Sequencing the genomes of 1000 actinobacteria strains.</title>
        <authorList>
            <person name="Klenk H.-P."/>
        </authorList>
    </citation>
    <scope>NUCLEOTIDE SEQUENCE [LARGE SCALE GENOMIC DNA]</scope>
    <source>
        <strain evidence="2 3">DSM 26474</strain>
    </source>
</reference>
<proteinExistence type="predicted"/>
<keyword evidence="3" id="KW-1185">Reference proteome</keyword>
<protein>
    <recommendedName>
        <fullName evidence="4">DUF3558 domain-containing protein</fullName>
    </recommendedName>
</protein>
<dbReference type="AlphaFoldDB" id="A0A852SQ15"/>
<feature type="chain" id="PRO_5039629201" description="DUF3558 domain-containing protein" evidence="1">
    <location>
        <begin position="19"/>
        <end position="220"/>
    </location>
</feature>
<accession>A0A852SQ15</accession>
<organism evidence="2 3">
    <name type="scientific">Herbiconiux flava</name>
    <dbReference type="NCBI Taxonomy" id="881268"/>
    <lineage>
        <taxon>Bacteria</taxon>
        <taxon>Bacillati</taxon>
        <taxon>Actinomycetota</taxon>
        <taxon>Actinomycetes</taxon>
        <taxon>Micrococcales</taxon>
        <taxon>Microbacteriaceae</taxon>
        <taxon>Herbiconiux</taxon>
    </lineage>
</organism>
<evidence type="ECO:0008006" key="4">
    <source>
        <dbReference type="Google" id="ProtNLM"/>
    </source>
</evidence>
<gene>
    <name evidence="2" type="ORF">BJ984_002146</name>
</gene>
<name>A0A852SQ15_9MICO</name>
<evidence type="ECO:0000313" key="2">
    <source>
        <dbReference type="EMBL" id="NYD70988.1"/>
    </source>
</evidence>
<feature type="signal peptide" evidence="1">
    <location>
        <begin position="1"/>
        <end position="18"/>
    </location>
</feature>
<evidence type="ECO:0000256" key="1">
    <source>
        <dbReference type="SAM" id="SignalP"/>
    </source>
</evidence>